<comment type="caution">
    <text evidence="1">The sequence shown here is derived from an EMBL/GenBank/DDBJ whole genome shotgun (WGS) entry which is preliminary data.</text>
</comment>
<dbReference type="EMBL" id="JAOYOD010000001">
    <property type="protein sequence ID" value="MCV9386985.1"/>
    <property type="molecule type" value="Genomic_DNA"/>
</dbReference>
<dbReference type="RefSeq" id="WP_264137813.1">
    <property type="nucleotide sequence ID" value="NZ_JAOYOD010000001.1"/>
</dbReference>
<keyword evidence="2" id="KW-1185">Reference proteome</keyword>
<reference evidence="1 2" key="1">
    <citation type="submission" date="2022-10" db="EMBL/GenBank/DDBJ databases">
        <title>Comparative genomics and taxonomic characterization of three novel marine species of genus Reichenbachiella exhibiting antioxidant and polysaccharide degradation activities.</title>
        <authorList>
            <person name="Muhammad N."/>
            <person name="Lee Y.-J."/>
            <person name="Ko J."/>
            <person name="Kim S.-G."/>
        </authorList>
    </citation>
    <scope>NUCLEOTIDE SEQUENCE [LARGE SCALE GENOMIC DNA]</scope>
    <source>
        <strain evidence="1 2">ABR2-5</strain>
    </source>
</reference>
<accession>A0ABT3CU30</accession>
<gene>
    <name evidence="1" type="ORF">N7U62_09945</name>
</gene>
<name>A0ABT3CU30_9BACT</name>
<sequence>MKTNIIALILFIIVSHNLVGQNLNQEIVIYKPDTILLETEIYEQLLSMRSNIDEKQSWNEVDMRTLAKSGSAGFPETYITKKLSKIGYNVEWRQSSLKSSEPPESTYGELTKKVEVYKDGALGVISYLTIFGTDGTIISEGEPEEAIKIMAKKGA</sequence>
<organism evidence="1 2">
    <name type="scientific">Reichenbachiella ulvae</name>
    <dbReference type="NCBI Taxonomy" id="2980104"/>
    <lineage>
        <taxon>Bacteria</taxon>
        <taxon>Pseudomonadati</taxon>
        <taxon>Bacteroidota</taxon>
        <taxon>Cytophagia</taxon>
        <taxon>Cytophagales</taxon>
        <taxon>Reichenbachiellaceae</taxon>
        <taxon>Reichenbachiella</taxon>
    </lineage>
</organism>
<evidence type="ECO:0000313" key="1">
    <source>
        <dbReference type="EMBL" id="MCV9386985.1"/>
    </source>
</evidence>
<evidence type="ECO:0000313" key="2">
    <source>
        <dbReference type="Proteomes" id="UP001300692"/>
    </source>
</evidence>
<dbReference type="Proteomes" id="UP001300692">
    <property type="component" value="Unassembled WGS sequence"/>
</dbReference>
<proteinExistence type="predicted"/>
<protein>
    <submittedName>
        <fullName evidence="1">Uncharacterized protein</fullName>
    </submittedName>
</protein>